<organism evidence="3 4">
    <name type="scientific">Zingiber officinale</name>
    <name type="common">Ginger</name>
    <name type="synonym">Amomum zingiber</name>
    <dbReference type="NCBI Taxonomy" id="94328"/>
    <lineage>
        <taxon>Eukaryota</taxon>
        <taxon>Viridiplantae</taxon>
        <taxon>Streptophyta</taxon>
        <taxon>Embryophyta</taxon>
        <taxon>Tracheophyta</taxon>
        <taxon>Spermatophyta</taxon>
        <taxon>Magnoliopsida</taxon>
        <taxon>Liliopsida</taxon>
        <taxon>Zingiberales</taxon>
        <taxon>Zingiberaceae</taxon>
        <taxon>Zingiber</taxon>
    </lineage>
</organism>
<evidence type="ECO:0000313" key="4">
    <source>
        <dbReference type="Proteomes" id="UP000734854"/>
    </source>
</evidence>
<comment type="caution">
    <text evidence="3">The sequence shown here is derived from an EMBL/GenBank/DDBJ whole genome shotgun (WGS) entry which is preliminary data.</text>
</comment>
<keyword evidence="4" id="KW-1185">Reference proteome</keyword>
<keyword evidence="1" id="KW-1133">Transmembrane helix</keyword>
<dbReference type="Proteomes" id="UP000734854">
    <property type="component" value="Unassembled WGS sequence"/>
</dbReference>
<gene>
    <name evidence="3" type="ORF">ZIOFF_038512</name>
</gene>
<reference evidence="3 4" key="1">
    <citation type="submission" date="2020-08" db="EMBL/GenBank/DDBJ databases">
        <title>Plant Genome Project.</title>
        <authorList>
            <person name="Zhang R.-G."/>
        </authorList>
    </citation>
    <scope>NUCLEOTIDE SEQUENCE [LARGE SCALE GENOMIC DNA]</scope>
    <source>
        <tissue evidence="3">Rhizome</tissue>
    </source>
</reference>
<protein>
    <submittedName>
        <fullName evidence="3">Uncharacterized protein</fullName>
    </submittedName>
</protein>
<accession>A0A8J5L2Y9</accession>
<dbReference type="InterPro" id="IPR009424">
    <property type="entry name" value="AGP16/20/22/41"/>
</dbReference>
<feature type="chain" id="PRO_5035229450" evidence="2">
    <location>
        <begin position="31"/>
        <end position="67"/>
    </location>
</feature>
<evidence type="ECO:0000313" key="3">
    <source>
        <dbReference type="EMBL" id="KAG6498790.1"/>
    </source>
</evidence>
<feature type="signal peptide" evidence="2">
    <location>
        <begin position="1"/>
        <end position="30"/>
    </location>
</feature>
<feature type="transmembrane region" description="Helical" evidence="1">
    <location>
        <begin position="49"/>
        <end position="66"/>
    </location>
</feature>
<dbReference type="AlphaFoldDB" id="A0A8J5L2Y9"/>
<proteinExistence type="predicted"/>
<dbReference type="PANTHER" id="PTHR33374">
    <property type="entry name" value="ARABINOGALACTAN PROTEIN 20"/>
    <property type="match status" value="1"/>
</dbReference>
<sequence>MASMKVSALIFTYALMAVLLHPLLCRGISATKTTIEEGVASNDGKTIEQGLAYVLMIVALLMTYFLH</sequence>
<keyword evidence="2" id="KW-0732">Signal</keyword>
<dbReference type="Pfam" id="PF06376">
    <property type="entry name" value="AGP"/>
    <property type="match status" value="1"/>
</dbReference>
<evidence type="ECO:0000256" key="2">
    <source>
        <dbReference type="SAM" id="SignalP"/>
    </source>
</evidence>
<dbReference type="EMBL" id="JACMSC010000011">
    <property type="protein sequence ID" value="KAG6498790.1"/>
    <property type="molecule type" value="Genomic_DNA"/>
</dbReference>
<keyword evidence="1" id="KW-0812">Transmembrane</keyword>
<keyword evidence="1" id="KW-0472">Membrane</keyword>
<evidence type="ECO:0000256" key="1">
    <source>
        <dbReference type="SAM" id="Phobius"/>
    </source>
</evidence>
<name>A0A8J5L2Y9_ZINOF</name>